<dbReference type="SUPFAM" id="SSF55021">
    <property type="entry name" value="ACT-like"/>
    <property type="match status" value="2"/>
</dbReference>
<keyword evidence="1" id="KW-0808">Transferase</keyword>
<dbReference type="UniPathway" id="UPA00047">
    <property type="reaction ID" value="UER00055"/>
</dbReference>
<name>A0A2R6AP52_9ARCH</name>
<sequence>MSADESVVLQILVEDKPGVLFRVLNHFRRLNLNIDAVTVASLPGVVGKSGITVNLKANSEECSMVQRMLNKSIDVVNVKLVRLSEAIRRELVLAQIKMDQNTGFERLIKNYGARVVSIRGDTAVVELTGEPETINSFINSVLDSGLVSLSRTGLAVLSFEEKVKEFAENIL</sequence>
<reference evidence="3 4" key="1">
    <citation type="submission" date="2017-04" db="EMBL/GenBank/DDBJ databases">
        <title>Novel microbial lineages endemic to geothermal iron-oxide mats fill important gaps in the evolutionary history of Archaea.</title>
        <authorList>
            <person name="Jay Z.J."/>
            <person name="Beam J.P."/>
            <person name="Dlakic M."/>
            <person name="Rusch D.B."/>
            <person name="Kozubal M.A."/>
            <person name="Inskeep W.P."/>
        </authorList>
    </citation>
    <scope>NUCLEOTIDE SEQUENCE [LARGE SCALE GENOMIC DNA]</scope>
    <source>
        <strain evidence="3">OSP_D</strain>
    </source>
</reference>
<evidence type="ECO:0000313" key="3">
    <source>
        <dbReference type="EMBL" id="PSN88157.1"/>
    </source>
</evidence>
<dbReference type="GO" id="GO:0009097">
    <property type="term" value="P:isoleucine biosynthetic process"/>
    <property type="evidence" value="ECO:0007669"/>
    <property type="project" value="UniProtKB-UniRule"/>
</dbReference>
<dbReference type="InterPro" id="IPR054480">
    <property type="entry name" value="AHAS_small-like_ACT"/>
</dbReference>
<evidence type="ECO:0000259" key="2">
    <source>
        <dbReference type="PROSITE" id="PS51671"/>
    </source>
</evidence>
<organism evidence="3 4">
    <name type="scientific">Candidatus Marsarchaeota G2 archaeon OSP_D</name>
    <dbReference type="NCBI Taxonomy" id="1978157"/>
    <lineage>
        <taxon>Archaea</taxon>
        <taxon>Candidatus Marsarchaeota</taxon>
        <taxon>Candidatus Marsarchaeota group 2</taxon>
    </lineage>
</organism>
<dbReference type="InterPro" id="IPR004789">
    <property type="entry name" value="Acetalactate_synth_ssu"/>
</dbReference>
<dbReference type="Pfam" id="PF22629">
    <property type="entry name" value="ACT_AHAS_ss"/>
    <property type="match status" value="1"/>
</dbReference>
<dbReference type="GO" id="GO:0005829">
    <property type="term" value="C:cytosol"/>
    <property type="evidence" value="ECO:0007669"/>
    <property type="project" value="TreeGrafter"/>
</dbReference>
<dbReference type="EC" id="2.2.1.6" evidence="1"/>
<comment type="function">
    <text evidence="1">Catalyzes the conversion of 2 pyruvate molecules into acetolactate in the first common step of the biosynthetic pathway of the branched-amino acids such as leucine, isoleucine, and valine.</text>
</comment>
<protein>
    <recommendedName>
        <fullName evidence="1">Acetolactate synthase small subunit</fullName>
        <shortName evidence="1">AHAS</shortName>
        <shortName evidence="1">ALS</shortName>
        <ecNumber evidence="1">2.2.1.6</ecNumber>
    </recommendedName>
    <alternativeName>
        <fullName evidence="1">Acetohydroxy-acid synthase small subunit</fullName>
    </alternativeName>
</protein>
<dbReference type="UniPathway" id="UPA00049">
    <property type="reaction ID" value="UER00059"/>
</dbReference>
<comment type="catalytic activity">
    <reaction evidence="1">
        <text>2 pyruvate + H(+) = (2S)-2-acetolactate + CO2</text>
        <dbReference type="Rhea" id="RHEA:25249"/>
        <dbReference type="ChEBI" id="CHEBI:15361"/>
        <dbReference type="ChEBI" id="CHEBI:15378"/>
        <dbReference type="ChEBI" id="CHEBI:16526"/>
        <dbReference type="ChEBI" id="CHEBI:58476"/>
        <dbReference type="EC" id="2.2.1.6"/>
    </reaction>
</comment>
<dbReference type="Proteomes" id="UP000240322">
    <property type="component" value="Unassembled WGS sequence"/>
</dbReference>
<dbReference type="GO" id="GO:0009099">
    <property type="term" value="P:L-valine biosynthetic process"/>
    <property type="evidence" value="ECO:0007669"/>
    <property type="project" value="UniProtKB-UniRule"/>
</dbReference>
<dbReference type="PANTHER" id="PTHR30239">
    <property type="entry name" value="ACETOLACTATE SYNTHASE SMALL SUBUNIT"/>
    <property type="match status" value="1"/>
</dbReference>
<comment type="pathway">
    <text evidence="1">Amino-acid biosynthesis; L-valine biosynthesis; L-valine from pyruvate: step 1/4.</text>
</comment>
<comment type="caution">
    <text evidence="3">The sequence shown here is derived from an EMBL/GenBank/DDBJ whole genome shotgun (WGS) entry which is preliminary data.</text>
</comment>
<comment type="similarity">
    <text evidence="1">Belongs to the acetolactate synthase small subunit family.</text>
</comment>
<dbReference type="InterPro" id="IPR027271">
    <property type="entry name" value="Acetolactate_synth/TF_NikR_C"/>
</dbReference>
<dbReference type="GO" id="GO:0003984">
    <property type="term" value="F:acetolactate synthase activity"/>
    <property type="evidence" value="ECO:0007669"/>
    <property type="project" value="UniProtKB-UniRule"/>
</dbReference>
<comment type="subunit">
    <text evidence="1">Dimer of large and small chains.</text>
</comment>
<dbReference type="PROSITE" id="PS51671">
    <property type="entry name" value="ACT"/>
    <property type="match status" value="1"/>
</dbReference>
<dbReference type="InterPro" id="IPR045865">
    <property type="entry name" value="ACT-like_dom_sf"/>
</dbReference>
<dbReference type="AlphaFoldDB" id="A0A2R6AP52"/>
<dbReference type="PANTHER" id="PTHR30239:SF0">
    <property type="entry name" value="ACETOLACTATE SYNTHASE SMALL SUBUNIT 1, CHLOROPLASTIC"/>
    <property type="match status" value="1"/>
</dbReference>
<accession>A0A2R6AP52</accession>
<evidence type="ECO:0000313" key="4">
    <source>
        <dbReference type="Proteomes" id="UP000240322"/>
    </source>
</evidence>
<dbReference type="GO" id="GO:1990610">
    <property type="term" value="F:acetolactate synthase regulator activity"/>
    <property type="evidence" value="ECO:0007669"/>
    <property type="project" value="UniProtKB-UniRule"/>
</dbReference>
<evidence type="ECO:0000256" key="1">
    <source>
        <dbReference type="RuleBase" id="RU368092"/>
    </source>
</evidence>
<keyword evidence="1" id="KW-0100">Branched-chain amino acid biosynthesis</keyword>
<dbReference type="InterPro" id="IPR002912">
    <property type="entry name" value="ACT_dom"/>
</dbReference>
<gene>
    <name evidence="3" type="ORF">B9Q03_09595</name>
</gene>
<comment type="pathway">
    <text evidence="1">Amino-acid biosynthesis; L-isoleucine biosynthesis; L-isoleucine from 2-oxobutanoate: step 1/4.</text>
</comment>
<dbReference type="Gene3D" id="3.30.70.1150">
    <property type="entry name" value="ACT-like. Chain A, domain 2"/>
    <property type="match status" value="1"/>
</dbReference>
<dbReference type="Pfam" id="PF10369">
    <property type="entry name" value="ALS_ss_C"/>
    <property type="match status" value="1"/>
</dbReference>
<feature type="domain" description="ACT" evidence="2">
    <location>
        <begin position="8"/>
        <end position="83"/>
    </location>
</feature>
<keyword evidence="1" id="KW-0028">Amino-acid biosynthesis</keyword>
<proteinExistence type="inferred from homology"/>
<dbReference type="InterPro" id="IPR019455">
    <property type="entry name" value="Acetolactate_synth_ssu_C"/>
</dbReference>
<dbReference type="EMBL" id="NEXE01000130">
    <property type="protein sequence ID" value="PSN88157.1"/>
    <property type="molecule type" value="Genomic_DNA"/>
</dbReference>
<dbReference type="Gene3D" id="3.30.70.260">
    <property type="match status" value="1"/>
</dbReference>
<dbReference type="NCBIfam" id="TIGR00119">
    <property type="entry name" value="acolac_sm"/>
    <property type="match status" value="1"/>
</dbReference>